<feature type="non-terminal residue" evidence="2">
    <location>
        <position position="105"/>
    </location>
</feature>
<name>A0A0C9UJP3_SPHS4</name>
<dbReference type="AlphaFoldDB" id="A0A0C9UJP3"/>
<keyword evidence="3" id="KW-1185">Reference proteome</keyword>
<organism evidence="2 3">
    <name type="scientific">Sphaerobolus stellatus (strain SS14)</name>
    <dbReference type="NCBI Taxonomy" id="990650"/>
    <lineage>
        <taxon>Eukaryota</taxon>
        <taxon>Fungi</taxon>
        <taxon>Dikarya</taxon>
        <taxon>Basidiomycota</taxon>
        <taxon>Agaricomycotina</taxon>
        <taxon>Agaricomycetes</taxon>
        <taxon>Phallomycetidae</taxon>
        <taxon>Geastrales</taxon>
        <taxon>Sphaerobolaceae</taxon>
        <taxon>Sphaerobolus</taxon>
    </lineage>
</organism>
<evidence type="ECO:0000313" key="2">
    <source>
        <dbReference type="EMBL" id="KIJ35099.1"/>
    </source>
</evidence>
<feature type="compositionally biased region" description="Basic and acidic residues" evidence="1">
    <location>
        <begin position="7"/>
        <end position="18"/>
    </location>
</feature>
<dbReference type="Gene3D" id="2.40.70.10">
    <property type="entry name" value="Acid Proteases"/>
    <property type="match status" value="1"/>
</dbReference>
<proteinExistence type="predicted"/>
<accession>A0A0C9UJP3</accession>
<evidence type="ECO:0000256" key="1">
    <source>
        <dbReference type="SAM" id="MobiDB-lite"/>
    </source>
</evidence>
<gene>
    <name evidence="2" type="ORF">M422DRAFT_181160</name>
</gene>
<dbReference type="OrthoDB" id="2919534at2759"/>
<dbReference type="HOGENOM" id="CLU_097628_2_0_1"/>
<sequence>MCTRKWRQWEHRLGRKEQSPVTMRVADNHHIPSAGRWTGRMGVSNVEVEAAFEMFDSNDAFEIILGKPWLTAAKAVHNFENDTIKISSATKTKTITNEEPEATKR</sequence>
<dbReference type="EMBL" id="KN837192">
    <property type="protein sequence ID" value="KIJ35099.1"/>
    <property type="molecule type" value="Genomic_DNA"/>
</dbReference>
<dbReference type="Proteomes" id="UP000054279">
    <property type="component" value="Unassembled WGS sequence"/>
</dbReference>
<dbReference type="InterPro" id="IPR021109">
    <property type="entry name" value="Peptidase_aspartic_dom_sf"/>
</dbReference>
<protein>
    <submittedName>
        <fullName evidence="2">Uncharacterized protein</fullName>
    </submittedName>
</protein>
<evidence type="ECO:0000313" key="3">
    <source>
        <dbReference type="Proteomes" id="UP000054279"/>
    </source>
</evidence>
<feature type="region of interest" description="Disordered" evidence="1">
    <location>
        <begin position="1"/>
        <end position="21"/>
    </location>
</feature>
<reference evidence="2 3" key="1">
    <citation type="submission" date="2014-06" db="EMBL/GenBank/DDBJ databases">
        <title>Evolutionary Origins and Diversification of the Mycorrhizal Mutualists.</title>
        <authorList>
            <consortium name="DOE Joint Genome Institute"/>
            <consortium name="Mycorrhizal Genomics Consortium"/>
            <person name="Kohler A."/>
            <person name="Kuo A."/>
            <person name="Nagy L.G."/>
            <person name="Floudas D."/>
            <person name="Copeland A."/>
            <person name="Barry K.W."/>
            <person name="Cichocki N."/>
            <person name="Veneault-Fourrey C."/>
            <person name="LaButti K."/>
            <person name="Lindquist E.A."/>
            <person name="Lipzen A."/>
            <person name="Lundell T."/>
            <person name="Morin E."/>
            <person name="Murat C."/>
            <person name="Riley R."/>
            <person name="Ohm R."/>
            <person name="Sun H."/>
            <person name="Tunlid A."/>
            <person name="Henrissat B."/>
            <person name="Grigoriev I.V."/>
            <person name="Hibbett D.S."/>
            <person name="Martin F."/>
        </authorList>
    </citation>
    <scope>NUCLEOTIDE SEQUENCE [LARGE SCALE GENOMIC DNA]</scope>
    <source>
        <strain evidence="2 3">SS14</strain>
    </source>
</reference>